<dbReference type="Proteomes" id="UP000243591">
    <property type="component" value="Chromosome"/>
</dbReference>
<evidence type="ECO:0000256" key="4">
    <source>
        <dbReference type="ARBA" id="ARBA00022840"/>
    </source>
</evidence>
<dbReference type="RefSeq" id="WP_029092634.1">
    <property type="nucleotide sequence ID" value="NZ_CBCPJR010000001.1"/>
</dbReference>
<feature type="domain" description="AMP-binding enzyme C-terminal" evidence="7">
    <location>
        <begin position="396"/>
        <end position="469"/>
    </location>
</feature>
<reference evidence="8 10" key="1">
    <citation type="submission" date="2017-09" db="EMBL/GenBank/DDBJ databases">
        <title>Complete Genome Sequences of Two Strains of the Meat Spoilage Bacterium Brochothrix thermosphacta Isolated from Ground Chicken.</title>
        <authorList>
            <person name="Paoli G.C."/>
            <person name="Wijey C."/>
            <person name="Chen C.-Y."/>
            <person name="Nguyen L."/>
            <person name="Yan X."/>
            <person name="Irwin P.L."/>
        </authorList>
    </citation>
    <scope>NUCLEOTIDE SEQUENCE [LARGE SCALE GENOMIC DNA]</scope>
    <source>
        <strain evidence="8 10">BI</strain>
    </source>
</reference>
<evidence type="ECO:0000259" key="6">
    <source>
        <dbReference type="Pfam" id="PF00501"/>
    </source>
</evidence>
<comment type="pathway">
    <text evidence="5">Quinol/quinone metabolism; 1,4-dihydroxy-2-naphthoate biosynthesis; 1,4-dihydroxy-2-naphthoate from chorismate: step 5/7.</text>
</comment>
<dbReference type="InterPro" id="IPR000873">
    <property type="entry name" value="AMP-dep_synth/lig_dom"/>
</dbReference>
<dbReference type="PANTHER" id="PTHR43767:SF1">
    <property type="entry name" value="NONRIBOSOMAL PEPTIDE SYNTHASE PES1 (EUROFUNG)-RELATED"/>
    <property type="match status" value="1"/>
</dbReference>
<dbReference type="InterPro" id="IPR050237">
    <property type="entry name" value="ATP-dep_AMP-bd_enzyme"/>
</dbReference>
<dbReference type="UniPathway" id="UPA01057">
    <property type="reaction ID" value="UER00166"/>
</dbReference>
<dbReference type="OrthoDB" id="9762242at2"/>
<dbReference type="SUPFAM" id="SSF56801">
    <property type="entry name" value="Acetyl-CoA synthetase-like"/>
    <property type="match status" value="1"/>
</dbReference>
<feature type="domain" description="AMP-dependent synthetase/ligase" evidence="6">
    <location>
        <begin position="8"/>
        <end position="349"/>
    </location>
</feature>
<proteinExistence type="inferred from homology"/>
<reference evidence="11" key="2">
    <citation type="submission" date="2018-04" db="EMBL/GenBank/DDBJ databases">
        <authorList>
            <person name="Illikoud N."/>
        </authorList>
    </citation>
    <scope>NUCLEOTIDE SEQUENCE [LARGE SCALE GENOMIC DNA]</scope>
</reference>
<evidence type="ECO:0000256" key="1">
    <source>
        <dbReference type="ARBA" id="ARBA00022428"/>
    </source>
</evidence>
<organism evidence="8 10">
    <name type="scientific">Brochothrix thermosphacta</name>
    <name type="common">Microbacterium thermosphactum</name>
    <dbReference type="NCBI Taxonomy" id="2756"/>
    <lineage>
        <taxon>Bacteria</taxon>
        <taxon>Bacillati</taxon>
        <taxon>Bacillota</taxon>
        <taxon>Bacilli</taxon>
        <taxon>Bacillales</taxon>
        <taxon>Listeriaceae</taxon>
        <taxon>Brochothrix</taxon>
    </lineage>
</organism>
<dbReference type="AlphaFoldDB" id="A0A291KHQ6"/>
<comment type="catalytic activity">
    <reaction evidence="5">
        <text>2-succinylbenzoate + ATP + CoA = 2-succinylbenzoyl-CoA + AMP + diphosphate</text>
        <dbReference type="Rhea" id="RHEA:17009"/>
        <dbReference type="ChEBI" id="CHEBI:18325"/>
        <dbReference type="ChEBI" id="CHEBI:30616"/>
        <dbReference type="ChEBI" id="CHEBI:33019"/>
        <dbReference type="ChEBI" id="CHEBI:57287"/>
        <dbReference type="ChEBI" id="CHEBI:57364"/>
        <dbReference type="ChEBI" id="CHEBI:456215"/>
        <dbReference type="EC" id="6.2.1.26"/>
    </reaction>
</comment>
<dbReference type="GO" id="GO:0009234">
    <property type="term" value="P:menaquinone biosynthetic process"/>
    <property type="evidence" value="ECO:0007669"/>
    <property type="project" value="UniProtKB-UniRule"/>
</dbReference>
<evidence type="ECO:0000256" key="5">
    <source>
        <dbReference type="HAMAP-Rule" id="MF_00731"/>
    </source>
</evidence>
<dbReference type="InterPro" id="IPR025110">
    <property type="entry name" value="AMP-bd_C"/>
</dbReference>
<sequence>MFVNNWLSQRVEQSPTASALIYDNETTTFRELGKRVWSIAGKLQTVISPGQHVALLGENNRAMYELILALQQIGAVTVFINNRLTASEINYQLEQSDTTQLLYADNFKELVAVLDLAQRPALSFVSLEKLTAPAMIPNKTVSLKATASMMFTSGSTGHPKAVQQTYGNHLASAMGTAMTNALGVGDCWYCAVPLFHISGLSIMMRSLLFGTAVMLEQKFDAFRLGLLLTEGTITHASVVTTMLHRLLDTTSSTYRCHPAVKVVLLGGGPVTKELLAACQERNIPVIPSYGMTETAAQAVAMPLDKVADKLGSAGLPLFQTQLRINKGTEAADTVGDIWLKGANITPGYYGKQSTDFQNGWFRTGDVGYLDNEGFLYVKERAGDLIISGGENIYPTEIEHVLLGHPAIKEIAVVGVPNEQWTQVPVAYIVTDKAVTEAELAHFLKNKLAKYKWPQAYYHVEKLPRTATGKIQRHLLRQQ</sequence>
<dbReference type="STRING" id="2756.BFR44_05470"/>
<evidence type="ECO:0000259" key="7">
    <source>
        <dbReference type="Pfam" id="PF13193"/>
    </source>
</evidence>
<keyword evidence="1 5" id="KW-0474">Menaquinone biosynthesis</keyword>
<dbReference type="EMBL" id="CP023483">
    <property type="protein sequence ID" value="ATF26755.1"/>
    <property type="molecule type" value="Genomic_DNA"/>
</dbReference>
<dbReference type="NCBIfam" id="TIGR01923">
    <property type="entry name" value="menE"/>
    <property type="match status" value="1"/>
</dbReference>
<dbReference type="Pfam" id="PF13193">
    <property type="entry name" value="AMP-binding_C"/>
    <property type="match status" value="1"/>
</dbReference>
<dbReference type="FunFam" id="3.30.300.30:FF:000008">
    <property type="entry name" value="2,3-dihydroxybenzoate-AMP ligase"/>
    <property type="match status" value="1"/>
</dbReference>
<dbReference type="InterPro" id="IPR020845">
    <property type="entry name" value="AMP-binding_CS"/>
</dbReference>
<dbReference type="HAMAP" id="MF_00731">
    <property type="entry name" value="MenE"/>
    <property type="match status" value="1"/>
</dbReference>
<keyword evidence="10" id="KW-1185">Reference proteome</keyword>
<accession>A0A291KHQ6</accession>
<dbReference type="Pfam" id="PF00501">
    <property type="entry name" value="AMP-binding"/>
    <property type="match status" value="1"/>
</dbReference>
<dbReference type="KEGG" id="bths:CNY62_10565"/>
<dbReference type="InterPro" id="IPR010192">
    <property type="entry name" value="MenE"/>
</dbReference>
<comment type="function">
    <text evidence="5">Converts 2-succinylbenzoate (OSB) to 2-succinylbenzoyl-CoA (OSB-CoA).</text>
</comment>
<comment type="similarity">
    <text evidence="5">Belongs to the ATP-dependent AMP-binding enzyme family. MenE subfamily.</text>
</comment>
<dbReference type="EC" id="6.2.1.26" evidence="5"/>
<name>A0A291KHQ6_BROTH</name>
<dbReference type="Proteomes" id="UP000270190">
    <property type="component" value="Unassembled WGS sequence"/>
</dbReference>
<dbReference type="Gene3D" id="3.30.300.30">
    <property type="match status" value="1"/>
</dbReference>
<dbReference type="PANTHER" id="PTHR43767">
    <property type="entry name" value="LONG-CHAIN-FATTY-ACID--COA LIGASE"/>
    <property type="match status" value="1"/>
</dbReference>
<reference evidence="9" key="3">
    <citation type="submission" date="2018-04" db="EMBL/GenBank/DDBJ databases">
        <authorList>
            <person name="Go L.Y."/>
            <person name="Mitchell J.A."/>
        </authorList>
    </citation>
    <scope>NUCLEOTIDE SEQUENCE</scope>
    <source>
        <strain evidence="9">BSAS1 3</strain>
    </source>
</reference>
<evidence type="ECO:0000256" key="2">
    <source>
        <dbReference type="ARBA" id="ARBA00022598"/>
    </source>
</evidence>
<dbReference type="GO" id="GO:0008756">
    <property type="term" value="F:o-succinylbenzoate-CoA ligase activity"/>
    <property type="evidence" value="ECO:0007669"/>
    <property type="project" value="UniProtKB-UniRule"/>
</dbReference>
<comment type="pathway">
    <text evidence="5">Quinol/quinone metabolism; menaquinone biosynthesis.</text>
</comment>
<evidence type="ECO:0000313" key="9">
    <source>
        <dbReference type="EMBL" id="SPP28589.1"/>
    </source>
</evidence>
<dbReference type="PROSITE" id="PS00455">
    <property type="entry name" value="AMP_BINDING"/>
    <property type="match status" value="1"/>
</dbReference>
<dbReference type="UniPathway" id="UPA00079"/>
<dbReference type="EMBL" id="OUNC01000017">
    <property type="protein sequence ID" value="SPP28589.1"/>
    <property type="molecule type" value="Genomic_DNA"/>
</dbReference>
<dbReference type="InterPro" id="IPR042099">
    <property type="entry name" value="ANL_N_sf"/>
</dbReference>
<keyword evidence="4 5" id="KW-0067">ATP-binding</keyword>
<dbReference type="NCBIfam" id="NF002966">
    <property type="entry name" value="PRK03640.1"/>
    <property type="match status" value="1"/>
</dbReference>
<evidence type="ECO:0000313" key="11">
    <source>
        <dbReference type="Proteomes" id="UP000270190"/>
    </source>
</evidence>
<keyword evidence="2 5" id="KW-0436">Ligase</keyword>
<evidence type="ECO:0000313" key="10">
    <source>
        <dbReference type="Proteomes" id="UP000243591"/>
    </source>
</evidence>
<dbReference type="GO" id="GO:0005524">
    <property type="term" value="F:ATP binding"/>
    <property type="evidence" value="ECO:0007669"/>
    <property type="project" value="UniProtKB-KW"/>
</dbReference>
<evidence type="ECO:0000313" key="8">
    <source>
        <dbReference type="EMBL" id="ATF26755.1"/>
    </source>
</evidence>
<dbReference type="InterPro" id="IPR045851">
    <property type="entry name" value="AMP-bd_C_sf"/>
</dbReference>
<keyword evidence="3 5" id="KW-0547">Nucleotide-binding</keyword>
<evidence type="ECO:0000256" key="3">
    <source>
        <dbReference type="ARBA" id="ARBA00022741"/>
    </source>
</evidence>
<dbReference type="Gene3D" id="3.40.50.12780">
    <property type="entry name" value="N-terminal domain of ligase-like"/>
    <property type="match status" value="1"/>
</dbReference>
<gene>
    <name evidence="5 8" type="primary">menE</name>
    <name evidence="9" type="ORF">BTBSAS_240015</name>
    <name evidence="8" type="ORF">CNY62_10565</name>
</gene>
<protein>
    <recommendedName>
        <fullName evidence="5">2-succinylbenzoate--CoA ligase</fullName>
        <ecNumber evidence="5">6.2.1.26</ecNumber>
    </recommendedName>
    <alternativeName>
        <fullName evidence="5">o-succinylbenzoyl-CoA synthetase</fullName>
        <shortName evidence="5">OSB-CoA synthetase</shortName>
    </alternativeName>
</protein>